<feature type="binding site" evidence="7">
    <location>
        <position position="340"/>
    </location>
    <ligand>
        <name>Zn(2+)</name>
        <dbReference type="ChEBI" id="CHEBI:29105"/>
    </ligand>
</feature>
<feature type="binding site" evidence="7">
    <location>
        <begin position="99"/>
        <end position="103"/>
    </location>
    <ligand>
        <name>substrate</name>
    </ligand>
</feature>
<reference evidence="9" key="1">
    <citation type="journal article" date="2020" name="mSystems">
        <title>Genome- and Community-Level Interaction Insights into Carbon Utilization and Element Cycling Functions of Hydrothermarchaeota in Hydrothermal Sediment.</title>
        <authorList>
            <person name="Zhou Z."/>
            <person name="Liu Y."/>
            <person name="Xu W."/>
            <person name="Pan J."/>
            <person name="Luo Z.H."/>
            <person name="Li M."/>
        </authorList>
    </citation>
    <scope>NUCLEOTIDE SEQUENCE [LARGE SCALE GENOMIC DNA]</scope>
    <source>
        <strain evidence="9">HyVt-113</strain>
    </source>
</reference>
<evidence type="ECO:0000256" key="1">
    <source>
        <dbReference type="ARBA" id="ARBA00004691"/>
    </source>
</evidence>
<evidence type="ECO:0000256" key="3">
    <source>
        <dbReference type="ARBA" id="ARBA00022679"/>
    </source>
</evidence>
<gene>
    <name evidence="7" type="primary">tgt</name>
    <name evidence="9" type="ORF">ENF30_00735</name>
</gene>
<keyword evidence="7" id="KW-0862">Zinc</keyword>
<proteinExistence type="inferred from homology"/>
<feature type="region of interest" description="RNA binding" evidence="7">
    <location>
        <begin position="252"/>
        <end position="258"/>
    </location>
</feature>
<dbReference type="GO" id="GO:0008616">
    <property type="term" value="P:tRNA queuosine(34) biosynthetic process"/>
    <property type="evidence" value="ECO:0007669"/>
    <property type="project" value="UniProtKB-UniRule"/>
</dbReference>
<dbReference type="PANTHER" id="PTHR46499">
    <property type="entry name" value="QUEUINE TRNA-RIBOSYLTRANSFERASE"/>
    <property type="match status" value="1"/>
</dbReference>
<feature type="region of interest" description="RNA binding; important for wobble base 34 recognition" evidence="7">
    <location>
        <begin position="276"/>
        <end position="280"/>
    </location>
</feature>
<comment type="catalytic activity">
    <reaction evidence="6 7">
        <text>7-aminomethyl-7-carbaguanine + guanosine(34) in tRNA = 7-aminomethyl-7-carbaguanosine(34) in tRNA + guanine</text>
        <dbReference type="Rhea" id="RHEA:24104"/>
        <dbReference type="Rhea" id="RHEA-COMP:10341"/>
        <dbReference type="Rhea" id="RHEA-COMP:10342"/>
        <dbReference type="ChEBI" id="CHEBI:16235"/>
        <dbReference type="ChEBI" id="CHEBI:58703"/>
        <dbReference type="ChEBI" id="CHEBI:74269"/>
        <dbReference type="ChEBI" id="CHEBI:82833"/>
        <dbReference type="EC" id="2.4.2.29"/>
    </reaction>
</comment>
<comment type="subunit">
    <text evidence="7">Homodimer. Within each dimer, one monomer is responsible for RNA recognition and catalysis, while the other monomer binds to the replacement base PreQ1.</text>
</comment>
<dbReference type="FunFam" id="3.20.20.105:FF:000001">
    <property type="entry name" value="Queuine tRNA-ribosyltransferase"/>
    <property type="match status" value="1"/>
</dbReference>
<feature type="domain" description="tRNA-guanine(15) transglycosylase-like" evidence="8">
    <location>
        <begin position="21"/>
        <end position="371"/>
    </location>
</feature>
<dbReference type="Proteomes" id="UP000885706">
    <property type="component" value="Unassembled WGS sequence"/>
</dbReference>
<dbReference type="PANTHER" id="PTHR46499:SF1">
    <property type="entry name" value="QUEUINE TRNA-RIBOSYLTRANSFERASE"/>
    <property type="match status" value="1"/>
</dbReference>
<comment type="caution">
    <text evidence="9">The sequence shown here is derived from an EMBL/GenBank/DDBJ whole genome shotgun (WGS) entry which is preliminary data.</text>
</comment>
<evidence type="ECO:0000256" key="5">
    <source>
        <dbReference type="ARBA" id="ARBA00022785"/>
    </source>
</evidence>
<dbReference type="GO" id="GO:0008479">
    <property type="term" value="F:tRNA-guanosine(34) queuine transglycosylase activity"/>
    <property type="evidence" value="ECO:0007669"/>
    <property type="project" value="UniProtKB-UniRule"/>
</dbReference>
<dbReference type="UniPathway" id="UPA00392"/>
<accession>A0A7V0I9S2</accession>
<keyword evidence="3 7" id="KW-0808">Transferase</keyword>
<evidence type="ECO:0000259" key="8">
    <source>
        <dbReference type="Pfam" id="PF01702"/>
    </source>
</evidence>
<keyword evidence="5 7" id="KW-0671">Queuosine biosynthesis</keyword>
<dbReference type="HAMAP" id="MF_00168">
    <property type="entry name" value="Q_tRNA_Tgt"/>
    <property type="match status" value="1"/>
</dbReference>
<evidence type="ECO:0000256" key="6">
    <source>
        <dbReference type="ARBA" id="ARBA00050112"/>
    </source>
</evidence>
<dbReference type="GO" id="GO:0046872">
    <property type="term" value="F:metal ion binding"/>
    <property type="evidence" value="ECO:0007669"/>
    <property type="project" value="UniProtKB-KW"/>
</dbReference>
<dbReference type="AlphaFoldDB" id="A0A7V0I9S2"/>
<evidence type="ECO:0000256" key="2">
    <source>
        <dbReference type="ARBA" id="ARBA00022676"/>
    </source>
</evidence>
<dbReference type="Pfam" id="PF01702">
    <property type="entry name" value="TGT"/>
    <property type="match status" value="1"/>
</dbReference>
<organism evidence="9">
    <name type="scientific">Desulfofervidus auxilii</name>
    <dbReference type="NCBI Taxonomy" id="1621989"/>
    <lineage>
        <taxon>Bacteria</taxon>
        <taxon>Pseudomonadati</taxon>
        <taxon>Thermodesulfobacteriota</taxon>
        <taxon>Candidatus Desulfofervidia</taxon>
        <taxon>Candidatus Desulfofervidales</taxon>
        <taxon>Candidatus Desulfofervidaceae</taxon>
        <taxon>Candidatus Desulfofervidus</taxon>
    </lineage>
</organism>
<protein>
    <recommendedName>
        <fullName evidence="7">Queuine tRNA-ribosyltransferase</fullName>
        <ecNumber evidence="7">2.4.2.29</ecNumber>
    </recommendedName>
    <alternativeName>
        <fullName evidence="7">Guanine insertion enzyme</fullName>
    </alternativeName>
    <alternativeName>
        <fullName evidence="7">tRNA-guanine transglycosylase</fullName>
    </alternativeName>
</protein>
<sequence>MLCSSFRGKGIDFDILAQNGQARAGILRTPHGLIHTPVFMPVGTLGSVKGLTPEELKEIGVEIILNNTYHLYLRPGVELIAQFKGLHRFIHWDKSILTDSGGFQIYSLAAKRKITKQGVFFYSHIDGSSHFLTPEDVIAIQEALGADIIMCFDECMPYPVDYKYAKNSLELTSNWARRCKDAHKTNQSLFGIVQGGVFLDLRRKGAEKLLEIGFDGYAIGGLCVGEPKEKTWEIIEVTNEILPFEQPRYAMGVGLPEDILEAVWRGVDMFDCVVPTRHARTGTLFTSFGRLVIRHACYAKDERPIDENCHCYVCRHYSRAYLRHLFLSKELLAYRLNSYHNVHFFVNFLQEIREAILKGTLAEFRKTFYERQIQNEEELNAYDDF</sequence>
<dbReference type="InterPro" id="IPR036511">
    <property type="entry name" value="TGT-like_sf"/>
</dbReference>
<feature type="active site" description="Nucleophile" evidence="7">
    <location>
        <position position="271"/>
    </location>
</feature>
<feature type="binding site" evidence="7">
    <location>
        <position position="153"/>
    </location>
    <ligand>
        <name>substrate</name>
    </ligand>
</feature>
<keyword evidence="7" id="KW-0479">Metal-binding</keyword>
<feature type="binding site" evidence="7">
    <location>
        <position position="194"/>
    </location>
    <ligand>
        <name>substrate</name>
    </ligand>
</feature>
<dbReference type="Gene3D" id="3.20.20.105">
    <property type="entry name" value="Queuine tRNA-ribosyltransferase-like"/>
    <property type="match status" value="1"/>
</dbReference>
<dbReference type="EMBL" id="DQWQ01000035">
    <property type="protein sequence ID" value="HDD35304.1"/>
    <property type="molecule type" value="Genomic_DNA"/>
</dbReference>
<feature type="binding site" evidence="7">
    <location>
        <position position="311"/>
    </location>
    <ligand>
        <name>Zn(2+)</name>
        <dbReference type="ChEBI" id="CHEBI:29105"/>
    </ligand>
</feature>
<feature type="active site" description="Proton acceptor" evidence="7">
    <location>
        <position position="99"/>
    </location>
</feature>
<dbReference type="InterPro" id="IPR002616">
    <property type="entry name" value="tRNA_ribo_trans-like"/>
</dbReference>
<keyword evidence="4 7" id="KW-0819">tRNA processing</keyword>
<dbReference type="GO" id="GO:0005829">
    <property type="term" value="C:cytosol"/>
    <property type="evidence" value="ECO:0007669"/>
    <property type="project" value="TreeGrafter"/>
</dbReference>
<dbReference type="InterPro" id="IPR004803">
    <property type="entry name" value="TGT"/>
</dbReference>
<evidence type="ECO:0000256" key="4">
    <source>
        <dbReference type="ARBA" id="ARBA00022694"/>
    </source>
</evidence>
<dbReference type="NCBIfam" id="TIGR00430">
    <property type="entry name" value="Q_tRNA_tgt"/>
    <property type="match status" value="1"/>
</dbReference>
<comment type="similarity">
    <text evidence="7">Belongs to the queuine tRNA-ribosyltransferase family.</text>
</comment>
<evidence type="ECO:0000313" key="9">
    <source>
        <dbReference type="EMBL" id="HDD35304.1"/>
    </source>
</evidence>
<evidence type="ECO:0000256" key="7">
    <source>
        <dbReference type="HAMAP-Rule" id="MF_00168"/>
    </source>
</evidence>
<keyword evidence="2 7" id="KW-0328">Glycosyltransferase</keyword>
<feature type="binding site" evidence="7">
    <location>
        <position position="314"/>
    </location>
    <ligand>
        <name>Zn(2+)</name>
        <dbReference type="ChEBI" id="CHEBI:29105"/>
    </ligand>
</feature>
<comment type="function">
    <text evidence="7">Catalyzes the base-exchange of a guanine (G) residue with the queuine precursor 7-aminomethyl-7-deazaguanine (PreQ1) at position 34 (anticodon wobble position) in tRNAs with GU(N) anticodons (tRNA-Asp, -Asn, -His and -Tyr). Catalysis occurs through a double-displacement mechanism. The nucleophile active site attacks the C1' of nucleotide 34 to detach the guanine base from the RNA, forming a covalent enzyme-RNA intermediate. The proton acceptor active site deprotonates the incoming PreQ1, allowing a nucleophilic attack on the C1' of the ribose to form the product. After dissociation, two additional enzymatic reactions on the tRNA convert PreQ1 to queuine (Q), resulting in the hypermodified nucleoside queuosine (7-(((4,5-cis-dihydroxy-2-cyclopenten-1-yl)amino)methyl)-7-deazaguanosine).</text>
</comment>
<dbReference type="SUPFAM" id="SSF51713">
    <property type="entry name" value="tRNA-guanine transglycosylase"/>
    <property type="match status" value="1"/>
</dbReference>
<comment type="cofactor">
    <cofactor evidence="7">
        <name>Zn(2+)</name>
        <dbReference type="ChEBI" id="CHEBI:29105"/>
    </cofactor>
    <text evidence="7">Binds 1 zinc ion per subunit.</text>
</comment>
<feature type="binding site" evidence="7">
    <location>
        <position position="221"/>
    </location>
    <ligand>
        <name>substrate</name>
    </ligand>
</feature>
<dbReference type="NCBIfam" id="TIGR00449">
    <property type="entry name" value="tgt_general"/>
    <property type="match status" value="1"/>
</dbReference>
<feature type="binding site" evidence="7">
    <location>
        <position position="309"/>
    </location>
    <ligand>
        <name>Zn(2+)</name>
        <dbReference type="ChEBI" id="CHEBI:29105"/>
    </ligand>
</feature>
<name>A0A7V0I9S2_DESA2</name>
<dbReference type="InterPro" id="IPR050076">
    <property type="entry name" value="ArchSynthase1/Queuine_TRR"/>
</dbReference>
<dbReference type="EC" id="2.4.2.29" evidence="7"/>
<comment type="pathway">
    <text evidence="1 7">tRNA modification; tRNA-queuosine biosynthesis.</text>
</comment>